<dbReference type="Gene3D" id="3.30.1540.20">
    <property type="entry name" value="MutL, C-terminal domain, dimerisation subdomain"/>
    <property type="match status" value="1"/>
</dbReference>
<evidence type="ECO:0000313" key="2">
    <source>
        <dbReference type="EMBL" id="AGH55775.1"/>
    </source>
</evidence>
<dbReference type="InterPro" id="IPR042120">
    <property type="entry name" value="MutL_C_dimsub"/>
</dbReference>
<dbReference type="EMBL" id="JX156117">
    <property type="protein sequence ID" value="AGH55775.1"/>
    <property type="molecule type" value="Genomic_DNA"/>
</dbReference>
<dbReference type="GO" id="GO:0032300">
    <property type="term" value="C:mismatch repair complex"/>
    <property type="evidence" value="ECO:0007669"/>
    <property type="project" value="InterPro"/>
</dbReference>
<dbReference type="SUPFAM" id="SSF55874">
    <property type="entry name" value="ATPase domain of HSP90 chaperone/DNA topoisomerase II/histidine kinase"/>
    <property type="match status" value="1"/>
</dbReference>
<gene>
    <name evidence="2" type="primary">MLH3</name>
</gene>
<reference evidence="2" key="1">
    <citation type="journal article" date="2013" name="J. Hered.">
        <title>Inventory and phylogenetic analysis of meiotic genes in monogonont rotifers.</title>
        <authorList>
            <person name="Hanson S.J."/>
            <person name="Schurko A.M."/>
            <person name="Hecox-Lea B."/>
            <person name="Mark Welch D.B."/>
            <person name="Stelzer C.P."/>
            <person name="Logsdon J.M.Jr."/>
        </authorList>
    </citation>
    <scope>NUCLEOTIDE SEQUENCE</scope>
</reference>
<organism evidence="2">
    <name type="scientific">Brachionus calyciflorus</name>
    <dbReference type="NCBI Taxonomy" id="104777"/>
    <lineage>
        <taxon>Eukaryota</taxon>
        <taxon>Metazoa</taxon>
        <taxon>Spiralia</taxon>
        <taxon>Gnathifera</taxon>
        <taxon>Rotifera</taxon>
        <taxon>Eurotatoria</taxon>
        <taxon>Monogononta</taxon>
        <taxon>Pseudotrocha</taxon>
        <taxon>Ploima</taxon>
        <taxon>Brachionidae</taxon>
        <taxon>Brachionus</taxon>
    </lineage>
</organism>
<sequence length="285" mass="33611">INSLTECILNLIYNSLDAKSTIIIVKFNYESFYVEIIDNGYGVDLEDLKYLGEDDQVHFISGKSPKHMKIFERNSQPKTIKIESSKCFSTLIRIFNLFGIDRLRQAQLFDTINLKDLLSSLETLSIVNYNVQFCLEDLKEEKILFKSNSFMSIKEQFLSRYFDNQTTLFLEHKTDLNRFKISGLFYNLRRLSFFNAKLSNLTWNSEIQFLFFNNFFIKNKDYYDLVSNILVSNKEFNIHRLDKLKISECKKIIKSLSWCKMPFSCAHGRPTIAPIKQFFKKEVTI</sequence>
<dbReference type="GO" id="GO:0140664">
    <property type="term" value="F:ATP-dependent DNA damage sensor activity"/>
    <property type="evidence" value="ECO:0007669"/>
    <property type="project" value="InterPro"/>
</dbReference>
<dbReference type="Gene3D" id="3.30.565.10">
    <property type="entry name" value="Histidine kinase-like ATPase, C-terminal domain"/>
    <property type="match status" value="1"/>
</dbReference>
<dbReference type="InterPro" id="IPR038973">
    <property type="entry name" value="MutL/Mlh/Pms-like"/>
</dbReference>
<dbReference type="PANTHER" id="PTHR10073">
    <property type="entry name" value="DNA MISMATCH REPAIR PROTEIN MLH, PMS, MUTL"/>
    <property type="match status" value="1"/>
</dbReference>
<accession>M4SHV6</accession>
<name>M4SHV6_9BILA</name>
<dbReference type="GO" id="GO:0016887">
    <property type="term" value="F:ATP hydrolysis activity"/>
    <property type="evidence" value="ECO:0007669"/>
    <property type="project" value="InterPro"/>
</dbReference>
<proteinExistence type="inferred from homology"/>
<dbReference type="InterPro" id="IPR036890">
    <property type="entry name" value="HATPase_C_sf"/>
</dbReference>
<evidence type="ECO:0000256" key="1">
    <source>
        <dbReference type="ARBA" id="ARBA00006082"/>
    </source>
</evidence>
<dbReference type="Pfam" id="PF13589">
    <property type="entry name" value="HATPase_c_3"/>
    <property type="match status" value="1"/>
</dbReference>
<protein>
    <submittedName>
        <fullName evidence="2">MLH3</fullName>
    </submittedName>
</protein>
<dbReference type="GO" id="GO:0006298">
    <property type="term" value="P:mismatch repair"/>
    <property type="evidence" value="ECO:0007669"/>
    <property type="project" value="InterPro"/>
</dbReference>
<dbReference type="AlphaFoldDB" id="M4SHV6"/>
<comment type="similarity">
    <text evidence="1">Belongs to the DNA mismatch repair MutL/HexB family.</text>
</comment>
<feature type="non-terminal residue" evidence="2">
    <location>
        <position position="1"/>
    </location>
</feature>
<dbReference type="PANTHER" id="PTHR10073:SF47">
    <property type="entry name" value="DNA MISMATCH REPAIR PROTEIN MLH3"/>
    <property type="match status" value="1"/>
</dbReference>